<evidence type="ECO:0000313" key="2">
    <source>
        <dbReference type="EMBL" id="SEO91373.1"/>
    </source>
</evidence>
<accession>A0A1H8TLB0</accession>
<gene>
    <name evidence="2" type="ORF">SAMN05216333_12535</name>
</gene>
<proteinExistence type="predicted"/>
<reference evidence="3" key="1">
    <citation type="submission" date="2016-10" db="EMBL/GenBank/DDBJ databases">
        <authorList>
            <person name="Varghese N."/>
            <person name="Submissions S."/>
        </authorList>
    </citation>
    <scope>NUCLEOTIDE SEQUENCE [LARGE SCALE GENOMIC DNA]</scope>
    <source>
        <strain evidence="3">Nm76</strain>
    </source>
</reference>
<dbReference type="PANTHER" id="PTHR36437:SF2">
    <property type="entry name" value="GLYOXALASE_BLEOMYCIN RESISTANCE PROTEIN_DIOXYGENASE"/>
    <property type="match status" value="1"/>
</dbReference>
<dbReference type="Pfam" id="PF00903">
    <property type="entry name" value="Glyoxalase"/>
    <property type="match status" value="1"/>
</dbReference>
<dbReference type="EMBL" id="FODO01000025">
    <property type="protein sequence ID" value="SEO91373.1"/>
    <property type="molecule type" value="Genomic_DNA"/>
</dbReference>
<dbReference type="InterPro" id="IPR004360">
    <property type="entry name" value="Glyas_Fos-R_dOase_dom"/>
</dbReference>
<dbReference type="STRING" id="42354.SAMN05216333_12535"/>
<keyword evidence="2" id="KW-0560">Oxidoreductase</keyword>
<keyword evidence="2" id="KW-0223">Dioxygenase</keyword>
<organism evidence="2 3">
    <name type="scientific">Nitrosomonas oligotropha</name>
    <dbReference type="NCBI Taxonomy" id="42354"/>
    <lineage>
        <taxon>Bacteria</taxon>
        <taxon>Pseudomonadati</taxon>
        <taxon>Pseudomonadota</taxon>
        <taxon>Betaproteobacteria</taxon>
        <taxon>Nitrosomonadales</taxon>
        <taxon>Nitrosomonadaceae</taxon>
        <taxon>Nitrosomonas</taxon>
    </lineage>
</organism>
<dbReference type="Proteomes" id="UP000198814">
    <property type="component" value="Unassembled WGS sequence"/>
</dbReference>
<dbReference type="PROSITE" id="PS51819">
    <property type="entry name" value="VOC"/>
    <property type="match status" value="1"/>
</dbReference>
<keyword evidence="3" id="KW-1185">Reference proteome</keyword>
<dbReference type="AlphaFoldDB" id="A0A1H8TLB0"/>
<dbReference type="InterPro" id="IPR037523">
    <property type="entry name" value="VOC_core"/>
</dbReference>
<dbReference type="CDD" id="cd07263">
    <property type="entry name" value="VOC_like"/>
    <property type="match status" value="1"/>
</dbReference>
<evidence type="ECO:0000313" key="3">
    <source>
        <dbReference type="Proteomes" id="UP000198814"/>
    </source>
</evidence>
<dbReference type="PANTHER" id="PTHR36437">
    <property type="entry name" value="GLYOXALASE/BLEOMYCIN RESISTANCE PROTEIN/DIOXYGENASE"/>
    <property type="match status" value="1"/>
</dbReference>
<sequence length="191" mass="21915">MCLTLHPLSSTFASDEKERLFFLYTKGYLGTRSHFAKPIPEAFRMNQSIVHIAVVVRDYDEALDFYLNKLDFVLVEDTYLPEQDKRWVVVSPPGSAGTTLLLARASKPGQLPFIGNQAGGRVFLFLNTDDFWRDYYRMIARGITFIRPPKEEGYGVVAVFEDLYGNLWDLIQLKKEHSIAKRSGKSNRSRI</sequence>
<dbReference type="Gene3D" id="3.10.180.10">
    <property type="entry name" value="2,3-Dihydroxybiphenyl 1,2-Dioxygenase, domain 1"/>
    <property type="match status" value="1"/>
</dbReference>
<name>A0A1H8TLB0_9PROT</name>
<protein>
    <submittedName>
        <fullName evidence="2">Catechol 2,3-dioxygenase</fullName>
    </submittedName>
</protein>
<dbReference type="GO" id="GO:0051213">
    <property type="term" value="F:dioxygenase activity"/>
    <property type="evidence" value="ECO:0007669"/>
    <property type="project" value="UniProtKB-KW"/>
</dbReference>
<evidence type="ECO:0000259" key="1">
    <source>
        <dbReference type="PROSITE" id="PS51819"/>
    </source>
</evidence>
<dbReference type="SUPFAM" id="SSF54593">
    <property type="entry name" value="Glyoxalase/Bleomycin resistance protein/Dihydroxybiphenyl dioxygenase"/>
    <property type="match status" value="1"/>
</dbReference>
<dbReference type="InterPro" id="IPR029068">
    <property type="entry name" value="Glyas_Bleomycin-R_OHBP_Dase"/>
</dbReference>
<feature type="domain" description="VOC" evidence="1">
    <location>
        <begin position="48"/>
        <end position="173"/>
    </location>
</feature>